<protein>
    <recommendedName>
        <fullName evidence="3">Reverse transcriptase</fullName>
    </recommendedName>
</protein>
<proteinExistence type="predicted"/>
<comment type="caution">
    <text evidence="1">The sequence shown here is derived from an EMBL/GenBank/DDBJ whole genome shotgun (WGS) entry which is preliminary data.</text>
</comment>
<evidence type="ECO:0008006" key="3">
    <source>
        <dbReference type="Google" id="ProtNLM"/>
    </source>
</evidence>
<dbReference type="Proteomes" id="UP000693946">
    <property type="component" value="Unassembled WGS sequence"/>
</dbReference>
<gene>
    <name evidence="1" type="ORF">JOB18_040733</name>
</gene>
<name>A0AAV6PI82_SOLSE</name>
<organism evidence="1 2">
    <name type="scientific">Solea senegalensis</name>
    <name type="common">Senegalese sole</name>
    <dbReference type="NCBI Taxonomy" id="28829"/>
    <lineage>
        <taxon>Eukaryota</taxon>
        <taxon>Metazoa</taxon>
        <taxon>Chordata</taxon>
        <taxon>Craniata</taxon>
        <taxon>Vertebrata</taxon>
        <taxon>Euteleostomi</taxon>
        <taxon>Actinopterygii</taxon>
        <taxon>Neopterygii</taxon>
        <taxon>Teleostei</taxon>
        <taxon>Neoteleostei</taxon>
        <taxon>Acanthomorphata</taxon>
        <taxon>Carangaria</taxon>
        <taxon>Pleuronectiformes</taxon>
        <taxon>Pleuronectoidei</taxon>
        <taxon>Soleidae</taxon>
        <taxon>Solea</taxon>
    </lineage>
</organism>
<accession>A0AAV6PI82</accession>
<dbReference type="AlphaFoldDB" id="A0AAV6PI82"/>
<feature type="non-terminal residue" evidence="1">
    <location>
        <position position="1"/>
    </location>
</feature>
<evidence type="ECO:0000313" key="1">
    <source>
        <dbReference type="EMBL" id="KAG7460496.1"/>
    </source>
</evidence>
<sequence>SGAKINENKSTIMYYGNGARSPGRQAFIEEKASVRVLGVHIGQDQKAARDNTWKEVLNKMNNTLGLWKMRKLTLKGKVVMLNSLILSK</sequence>
<dbReference type="EMBL" id="JAGKHQ010001135">
    <property type="protein sequence ID" value="KAG7460496.1"/>
    <property type="molecule type" value="Genomic_DNA"/>
</dbReference>
<reference evidence="1 2" key="1">
    <citation type="journal article" date="2021" name="Sci. Rep.">
        <title>Chromosome anchoring in Senegalese sole (Solea senegalensis) reveals sex-associated markers and genome rearrangements in flatfish.</title>
        <authorList>
            <person name="Guerrero-Cozar I."/>
            <person name="Gomez-Garrido J."/>
            <person name="Berbel C."/>
            <person name="Martinez-Blanch J.F."/>
            <person name="Alioto T."/>
            <person name="Claros M.G."/>
            <person name="Gagnaire P.A."/>
            <person name="Manchado M."/>
        </authorList>
    </citation>
    <scope>NUCLEOTIDE SEQUENCE [LARGE SCALE GENOMIC DNA]</scope>
    <source>
        <strain evidence="1">Sse05_10M</strain>
    </source>
</reference>
<feature type="non-terminal residue" evidence="1">
    <location>
        <position position="88"/>
    </location>
</feature>
<keyword evidence="2" id="KW-1185">Reference proteome</keyword>
<evidence type="ECO:0000313" key="2">
    <source>
        <dbReference type="Proteomes" id="UP000693946"/>
    </source>
</evidence>